<keyword evidence="1 4" id="KW-0479">Metal-binding</keyword>
<dbReference type="GO" id="GO:0008934">
    <property type="term" value="F:inositol monophosphate 1-phosphatase activity"/>
    <property type="evidence" value="ECO:0007669"/>
    <property type="project" value="TreeGrafter"/>
</dbReference>
<evidence type="ECO:0000256" key="2">
    <source>
        <dbReference type="ARBA" id="ARBA00022801"/>
    </source>
</evidence>
<feature type="binding site" evidence="4">
    <location>
        <position position="100"/>
    </location>
    <ligand>
        <name>Mg(2+)</name>
        <dbReference type="ChEBI" id="CHEBI:18420"/>
        <label>1</label>
        <note>catalytic</note>
    </ligand>
</feature>
<evidence type="ECO:0000313" key="5">
    <source>
        <dbReference type="EMBL" id="KAB8030645.1"/>
    </source>
</evidence>
<dbReference type="InterPro" id="IPR020583">
    <property type="entry name" value="Inositol_monoP_metal-BS"/>
</dbReference>
<dbReference type="Gene3D" id="3.30.540.10">
    <property type="entry name" value="Fructose-1,6-Bisphosphatase, subunit A, domain 1"/>
    <property type="match status" value="1"/>
</dbReference>
<dbReference type="EMBL" id="WFLN01000006">
    <property type="protein sequence ID" value="KAB8030645.1"/>
    <property type="molecule type" value="Genomic_DNA"/>
</dbReference>
<keyword evidence="6" id="KW-1185">Reference proteome</keyword>
<keyword evidence="3 4" id="KW-0460">Magnesium</keyword>
<dbReference type="InterPro" id="IPR000760">
    <property type="entry name" value="Inositol_monophosphatase-like"/>
</dbReference>
<protein>
    <recommendedName>
        <fullName evidence="7">Histidinol-phosphatase</fullName>
    </recommendedName>
</protein>
<organism evidence="5 6">
    <name type="scientific">Fluviispira multicolorata</name>
    <dbReference type="NCBI Taxonomy" id="2654512"/>
    <lineage>
        <taxon>Bacteria</taxon>
        <taxon>Pseudomonadati</taxon>
        <taxon>Bdellovibrionota</taxon>
        <taxon>Oligoflexia</taxon>
        <taxon>Silvanigrellales</taxon>
        <taxon>Silvanigrellaceae</taxon>
        <taxon>Fluviispira</taxon>
    </lineage>
</organism>
<dbReference type="PROSITE" id="PS00629">
    <property type="entry name" value="IMP_1"/>
    <property type="match status" value="1"/>
</dbReference>
<proteinExistence type="predicted"/>
<dbReference type="AlphaFoldDB" id="A0A833JCZ9"/>
<keyword evidence="2" id="KW-0378">Hydrolase</keyword>
<evidence type="ECO:0000256" key="4">
    <source>
        <dbReference type="PIRSR" id="PIRSR600760-2"/>
    </source>
</evidence>
<feature type="binding site" evidence="4">
    <location>
        <position position="223"/>
    </location>
    <ligand>
        <name>Mg(2+)</name>
        <dbReference type="ChEBI" id="CHEBI:18420"/>
        <label>1</label>
        <note>catalytic</note>
    </ligand>
</feature>
<dbReference type="PANTHER" id="PTHR20854">
    <property type="entry name" value="INOSITOL MONOPHOSPHATASE"/>
    <property type="match status" value="1"/>
</dbReference>
<evidence type="ECO:0000256" key="3">
    <source>
        <dbReference type="ARBA" id="ARBA00022842"/>
    </source>
</evidence>
<feature type="binding site" evidence="4">
    <location>
        <position position="79"/>
    </location>
    <ligand>
        <name>Mg(2+)</name>
        <dbReference type="ChEBI" id="CHEBI:18420"/>
        <label>1</label>
        <note>catalytic</note>
    </ligand>
</feature>
<feature type="binding site" evidence="4">
    <location>
        <position position="97"/>
    </location>
    <ligand>
        <name>Mg(2+)</name>
        <dbReference type="ChEBI" id="CHEBI:18420"/>
        <label>1</label>
        <note>catalytic</note>
    </ligand>
</feature>
<dbReference type="SUPFAM" id="SSF56655">
    <property type="entry name" value="Carbohydrate phosphatase"/>
    <property type="match status" value="1"/>
</dbReference>
<comment type="caution">
    <text evidence="5">The sequence shown here is derived from an EMBL/GenBank/DDBJ whole genome shotgun (WGS) entry which is preliminary data.</text>
</comment>
<evidence type="ECO:0000313" key="6">
    <source>
        <dbReference type="Proteomes" id="UP000442694"/>
    </source>
</evidence>
<dbReference type="Proteomes" id="UP000442694">
    <property type="component" value="Unassembled WGS sequence"/>
</dbReference>
<dbReference type="PANTHER" id="PTHR20854:SF4">
    <property type="entry name" value="INOSITOL-1-MONOPHOSPHATASE-RELATED"/>
    <property type="match status" value="1"/>
</dbReference>
<dbReference type="Gene3D" id="3.40.190.80">
    <property type="match status" value="1"/>
</dbReference>
<reference evidence="5 6" key="1">
    <citation type="submission" date="2019-10" db="EMBL/GenBank/DDBJ databases">
        <title>New genus of Silvanigrellaceae.</title>
        <authorList>
            <person name="Pitt A."/>
            <person name="Hahn M.W."/>
        </authorList>
    </citation>
    <scope>NUCLEOTIDE SEQUENCE [LARGE SCALE GENOMIC DNA]</scope>
    <source>
        <strain evidence="5 6">33A1-SZDP</strain>
    </source>
</reference>
<evidence type="ECO:0000256" key="1">
    <source>
        <dbReference type="ARBA" id="ARBA00022723"/>
    </source>
</evidence>
<sequence length="277" mass="31181">MLSNMLERIFKMESLEMIFKTAQLCSEISTKMSLEFKHGSDPQSLKADKSWVTSADQKIEKELRKIILQNHPTHFIYGEEEGGDIGVDEDTYTWILDPIDGTFSFVHNIPFYSSLIAVLKGKTPIIGFACLPAMGITMSAQKGKGAYINGEKYIKSPLLGSNHIEIVATADPYRFYLEQKGEILQTLYGQNKKSRTYPDALGYYLLLRGSVRAFIDPKVEIWDVAPFHVILPEAGFAIQSWDENKELKRGSSVAYSTDEKNMPINCSDILELTKGFA</sequence>
<dbReference type="CDD" id="cd01637">
    <property type="entry name" value="IMPase_like"/>
    <property type="match status" value="1"/>
</dbReference>
<evidence type="ECO:0008006" key="7">
    <source>
        <dbReference type="Google" id="ProtNLM"/>
    </source>
</evidence>
<name>A0A833JCZ9_9BACT</name>
<dbReference type="PRINTS" id="PR00377">
    <property type="entry name" value="IMPHPHTASES"/>
</dbReference>
<dbReference type="GO" id="GO:0007165">
    <property type="term" value="P:signal transduction"/>
    <property type="evidence" value="ECO:0007669"/>
    <property type="project" value="TreeGrafter"/>
</dbReference>
<dbReference type="GO" id="GO:0046872">
    <property type="term" value="F:metal ion binding"/>
    <property type="evidence" value="ECO:0007669"/>
    <property type="project" value="UniProtKB-KW"/>
</dbReference>
<accession>A0A833JCZ9</accession>
<dbReference type="Pfam" id="PF00459">
    <property type="entry name" value="Inositol_P"/>
    <property type="match status" value="1"/>
</dbReference>
<gene>
    <name evidence="5" type="ORF">GCL57_06630</name>
</gene>
<dbReference type="GO" id="GO:0006020">
    <property type="term" value="P:inositol metabolic process"/>
    <property type="evidence" value="ECO:0007669"/>
    <property type="project" value="TreeGrafter"/>
</dbReference>
<comment type="cofactor">
    <cofactor evidence="4">
        <name>Mg(2+)</name>
        <dbReference type="ChEBI" id="CHEBI:18420"/>
    </cofactor>
</comment>
<feature type="binding site" evidence="4">
    <location>
        <position position="99"/>
    </location>
    <ligand>
        <name>Mg(2+)</name>
        <dbReference type="ChEBI" id="CHEBI:18420"/>
        <label>1</label>
        <note>catalytic</note>
    </ligand>
</feature>